<dbReference type="Gene3D" id="2.130.10.10">
    <property type="entry name" value="YVTN repeat-like/Quinoprotein amine dehydrogenase"/>
    <property type="match status" value="2"/>
</dbReference>
<evidence type="ECO:0000256" key="3">
    <source>
        <dbReference type="ARBA" id="ARBA00022574"/>
    </source>
</evidence>
<dbReference type="GO" id="GO:0005737">
    <property type="term" value="C:cytoplasm"/>
    <property type="evidence" value="ECO:0007669"/>
    <property type="project" value="UniProtKB-SubCell"/>
</dbReference>
<sequence>MDHPTSVQQRKDEILAKKAKLAELKRQRELRAREFSATRQSIGDTSDVISPSPSRVDSRKELDSLISSLVGESRPSSTGPRDPSSPALRSRPTSVVSGSQLSGDQLDVSRSPKSQTSAAPPQRLSFAPSVTVYDVDPGVTAPPPKPKPEYVTYTKSVQTSEEWTPLRQDDDPGNADVEGSPSKKRPSLREQMRDEELRQQVRKEMEAELRAAEASGADAISQRDVDGKQNFPARALTDEELNAVTGSDEFLDFVERSSKVLERALDQEYDILADYALGGGNALDEEEDGYGAPRKKSRRVKDIAHFWDDRWSKKRVISDIGFSPKFPELVLASYTKNPSAPHDPDGVVQVWNLHMHDRPEYIFHAQSDILTAKFSPFHPHLILGGCYSGQVLLWDTRTNRSSPVQKTPLTGSGHTHPVYALDIVGTQNANNIISASTDGVVCSWSVDMLSQPQEYLELTNPHGTKTDEFAPTCIAFPASDPTYFLAGSEEGVIFPCHRYDRAGAKAGLDPRLSYRAHSAPVMSLDFHPARGPVDLGDLVLSSSLDWTVRLWRARPPSATAAAAAGVTPAPSAAANASATSPLMEFPREDLVYDAKWSPIRPGIFALVDGAGSLEIWDVNNDVEIPSAKVKPSELRAKSGKFAGMALGGMGMGARNSLNKVAWEGTEGKRIATGGLDGVVSVFEVGNEFGGTEGQKSEEWAGVKKLVVRCEAEIEGRKAR</sequence>
<dbReference type="GO" id="GO:0005868">
    <property type="term" value="C:cytoplasmic dynein complex"/>
    <property type="evidence" value="ECO:0007669"/>
    <property type="project" value="TreeGrafter"/>
</dbReference>
<feature type="region of interest" description="Disordered" evidence="6">
    <location>
        <begin position="31"/>
        <end position="219"/>
    </location>
</feature>
<dbReference type="InterPro" id="IPR015943">
    <property type="entry name" value="WD40/YVTN_repeat-like_dom_sf"/>
</dbReference>
<dbReference type="InterPro" id="IPR001680">
    <property type="entry name" value="WD40_rpt"/>
</dbReference>
<dbReference type="PANTHER" id="PTHR12442">
    <property type="entry name" value="DYNEIN INTERMEDIATE CHAIN"/>
    <property type="match status" value="1"/>
</dbReference>
<evidence type="ECO:0000256" key="1">
    <source>
        <dbReference type="ARBA" id="ARBA00004496"/>
    </source>
</evidence>
<dbReference type="FunFam" id="2.130.10.10:FF:000414">
    <property type="entry name" value="Cytoplasmic dynein intermediate chain"/>
    <property type="match status" value="1"/>
</dbReference>
<dbReference type="SUPFAM" id="SSF50978">
    <property type="entry name" value="WD40 repeat-like"/>
    <property type="match status" value="1"/>
</dbReference>
<dbReference type="OrthoDB" id="366230at2759"/>
<dbReference type="PROSITE" id="PS50082">
    <property type="entry name" value="WD_REPEATS_2"/>
    <property type="match status" value="1"/>
</dbReference>
<dbReference type="EMBL" id="ML975154">
    <property type="protein sequence ID" value="KAF1813714.1"/>
    <property type="molecule type" value="Genomic_DNA"/>
</dbReference>
<keyword evidence="4" id="KW-0677">Repeat</keyword>
<accession>A0A6G1G6R3</accession>
<feature type="compositionally biased region" description="Polar residues" evidence="6">
    <location>
        <begin position="37"/>
        <end position="55"/>
    </location>
</feature>
<feature type="compositionally biased region" description="Polar residues" evidence="6">
    <location>
        <begin position="91"/>
        <end position="103"/>
    </location>
</feature>
<dbReference type="AlphaFoldDB" id="A0A6G1G6R3"/>
<keyword evidence="2" id="KW-0963">Cytoplasm</keyword>
<evidence type="ECO:0000313" key="7">
    <source>
        <dbReference type="EMBL" id="KAF1813714.1"/>
    </source>
</evidence>
<dbReference type="GO" id="GO:0010970">
    <property type="term" value="P:transport along microtubule"/>
    <property type="evidence" value="ECO:0007669"/>
    <property type="project" value="TreeGrafter"/>
</dbReference>
<evidence type="ECO:0000313" key="8">
    <source>
        <dbReference type="Proteomes" id="UP000504638"/>
    </source>
</evidence>
<protein>
    <submittedName>
        <fullName evidence="7 9">Cytoplasmic dynein intermediate chain</fullName>
    </submittedName>
</protein>
<dbReference type="RefSeq" id="XP_033535345.1">
    <property type="nucleotide sequence ID" value="XM_033682786.1"/>
</dbReference>
<dbReference type="InterPro" id="IPR050687">
    <property type="entry name" value="Dynein_IC"/>
</dbReference>
<dbReference type="SMART" id="SM00320">
    <property type="entry name" value="WD40"/>
    <property type="match status" value="5"/>
</dbReference>
<evidence type="ECO:0000256" key="5">
    <source>
        <dbReference type="PROSITE-ProRule" id="PRU00221"/>
    </source>
</evidence>
<feature type="compositionally biased region" description="Polar residues" evidence="6">
    <location>
        <begin position="153"/>
        <end position="162"/>
    </location>
</feature>
<dbReference type="GeneID" id="54423356"/>
<dbReference type="Pfam" id="PF00400">
    <property type="entry name" value="WD40"/>
    <property type="match status" value="2"/>
</dbReference>
<proteinExistence type="predicted"/>
<dbReference type="PANTHER" id="PTHR12442:SF22">
    <property type="entry name" value="CYTOPLASMIC DYNEIN 1 INTERMEDIATE CHAIN-RELATED"/>
    <property type="match status" value="1"/>
</dbReference>
<reference evidence="9" key="2">
    <citation type="submission" date="2020-04" db="EMBL/GenBank/DDBJ databases">
        <authorList>
            <consortium name="NCBI Genome Project"/>
        </authorList>
    </citation>
    <scope>NUCLEOTIDE SEQUENCE</scope>
    <source>
        <strain evidence="9">CBS 781.70</strain>
    </source>
</reference>
<gene>
    <name evidence="7 9" type="ORF">P152DRAFT_513106</name>
</gene>
<dbReference type="GO" id="GO:0045504">
    <property type="term" value="F:dynein heavy chain binding"/>
    <property type="evidence" value="ECO:0007669"/>
    <property type="project" value="TreeGrafter"/>
</dbReference>
<reference evidence="9" key="3">
    <citation type="submission" date="2025-04" db="UniProtKB">
        <authorList>
            <consortium name="RefSeq"/>
        </authorList>
    </citation>
    <scope>IDENTIFICATION</scope>
    <source>
        <strain evidence="9">CBS 781.70</strain>
    </source>
</reference>
<reference evidence="7 9" key="1">
    <citation type="submission" date="2020-01" db="EMBL/GenBank/DDBJ databases">
        <authorList>
            <consortium name="DOE Joint Genome Institute"/>
            <person name="Haridas S."/>
            <person name="Albert R."/>
            <person name="Binder M."/>
            <person name="Bloem J."/>
            <person name="Labutti K."/>
            <person name="Salamov A."/>
            <person name="Andreopoulos B."/>
            <person name="Baker S.E."/>
            <person name="Barry K."/>
            <person name="Bills G."/>
            <person name="Bluhm B.H."/>
            <person name="Cannon C."/>
            <person name="Castanera R."/>
            <person name="Culley D.E."/>
            <person name="Daum C."/>
            <person name="Ezra D."/>
            <person name="Gonzalez J.B."/>
            <person name="Henrissat B."/>
            <person name="Kuo A."/>
            <person name="Liang C."/>
            <person name="Lipzen A."/>
            <person name="Lutzoni F."/>
            <person name="Magnuson J."/>
            <person name="Mondo S."/>
            <person name="Nolan M."/>
            <person name="Ohm R."/>
            <person name="Pangilinan J."/>
            <person name="Park H.-J."/>
            <person name="Ramirez L."/>
            <person name="Alfaro M."/>
            <person name="Sun H."/>
            <person name="Tritt A."/>
            <person name="Yoshinaga Y."/>
            <person name="Zwiers L.-H."/>
            <person name="Turgeon B.G."/>
            <person name="Goodwin S.B."/>
            <person name="Spatafora J.W."/>
            <person name="Crous P.W."/>
            <person name="Grigoriev I.V."/>
        </authorList>
    </citation>
    <scope>NUCLEOTIDE SEQUENCE</scope>
    <source>
        <strain evidence="7 9">CBS 781.70</strain>
    </source>
</reference>
<feature type="repeat" description="WD" evidence="5">
    <location>
        <begin position="514"/>
        <end position="561"/>
    </location>
</feature>
<evidence type="ECO:0000256" key="4">
    <source>
        <dbReference type="ARBA" id="ARBA00022737"/>
    </source>
</evidence>
<dbReference type="Proteomes" id="UP000504638">
    <property type="component" value="Unplaced"/>
</dbReference>
<evidence type="ECO:0000313" key="9">
    <source>
        <dbReference type="RefSeq" id="XP_033535345.1"/>
    </source>
</evidence>
<keyword evidence="3 5" id="KW-0853">WD repeat</keyword>
<organism evidence="7">
    <name type="scientific">Eremomyces bilateralis CBS 781.70</name>
    <dbReference type="NCBI Taxonomy" id="1392243"/>
    <lineage>
        <taxon>Eukaryota</taxon>
        <taxon>Fungi</taxon>
        <taxon>Dikarya</taxon>
        <taxon>Ascomycota</taxon>
        <taxon>Pezizomycotina</taxon>
        <taxon>Dothideomycetes</taxon>
        <taxon>Dothideomycetes incertae sedis</taxon>
        <taxon>Eremomycetales</taxon>
        <taxon>Eremomycetaceae</taxon>
        <taxon>Eremomyces</taxon>
    </lineage>
</organism>
<comment type="subcellular location">
    <subcellularLocation>
        <location evidence="1">Cytoplasm</location>
    </subcellularLocation>
</comment>
<dbReference type="PROSITE" id="PS50294">
    <property type="entry name" value="WD_REPEATS_REGION"/>
    <property type="match status" value="1"/>
</dbReference>
<dbReference type="InterPro" id="IPR036322">
    <property type="entry name" value="WD40_repeat_dom_sf"/>
</dbReference>
<feature type="compositionally biased region" description="Basic and acidic residues" evidence="6">
    <location>
        <begin position="187"/>
        <end position="211"/>
    </location>
</feature>
<evidence type="ECO:0000256" key="6">
    <source>
        <dbReference type="SAM" id="MobiDB-lite"/>
    </source>
</evidence>
<name>A0A6G1G6R3_9PEZI</name>
<evidence type="ECO:0000256" key="2">
    <source>
        <dbReference type="ARBA" id="ARBA00022490"/>
    </source>
</evidence>
<keyword evidence="8" id="KW-1185">Reference proteome</keyword>
<dbReference type="GO" id="GO:0045503">
    <property type="term" value="F:dynein light chain binding"/>
    <property type="evidence" value="ECO:0007669"/>
    <property type="project" value="TreeGrafter"/>
</dbReference>